<dbReference type="Pfam" id="PF13855">
    <property type="entry name" value="LRR_8"/>
    <property type="match status" value="2"/>
</dbReference>
<dbReference type="PRINTS" id="PR00019">
    <property type="entry name" value="LEURICHRPT"/>
</dbReference>
<dbReference type="InterPro" id="IPR032675">
    <property type="entry name" value="LRR_dom_sf"/>
</dbReference>
<dbReference type="GO" id="GO:0016020">
    <property type="term" value="C:membrane"/>
    <property type="evidence" value="ECO:0007669"/>
    <property type="project" value="UniProtKB-SubCell"/>
</dbReference>
<dbReference type="Pfam" id="PF08263">
    <property type="entry name" value="LRRNT_2"/>
    <property type="match status" value="1"/>
</dbReference>
<dbReference type="InterPro" id="IPR000719">
    <property type="entry name" value="Prot_kinase_dom"/>
</dbReference>
<keyword evidence="12" id="KW-0325">Glycoprotein</keyword>
<feature type="transmembrane region" description="Helical" evidence="14">
    <location>
        <begin position="438"/>
        <end position="462"/>
    </location>
</feature>
<dbReference type="CDD" id="cd23656">
    <property type="entry name" value="Abraxas_plant"/>
    <property type="match status" value="1"/>
</dbReference>
<keyword evidence="4 14" id="KW-0812">Transmembrane</keyword>
<dbReference type="Pfam" id="PF00560">
    <property type="entry name" value="LRR_1"/>
    <property type="match status" value="4"/>
</dbReference>
<dbReference type="SMART" id="SM00369">
    <property type="entry name" value="LRR_TYP"/>
    <property type="match status" value="5"/>
</dbReference>
<dbReference type="Pfam" id="PF07714">
    <property type="entry name" value="PK_Tyr_Ser-Thr"/>
    <property type="match status" value="1"/>
</dbReference>
<feature type="region of interest" description="Disordered" evidence="13">
    <location>
        <begin position="796"/>
        <end position="855"/>
    </location>
</feature>
<dbReference type="AlphaFoldDB" id="A0A314Z218"/>
<dbReference type="GO" id="GO:0004672">
    <property type="term" value="F:protein kinase activity"/>
    <property type="evidence" value="ECO:0007669"/>
    <property type="project" value="InterPro"/>
</dbReference>
<evidence type="ECO:0000256" key="4">
    <source>
        <dbReference type="ARBA" id="ARBA00022692"/>
    </source>
</evidence>
<evidence type="ECO:0000313" key="18">
    <source>
        <dbReference type="Proteomes" id="UP000250321"/>
    </source>
</evidence>
<feature type="chain" id="PRO_5016267928" evidence="15">
    <location>
        <begin position="20"/>
        <end position="1106"/>
    </location>
</feature>
<evidence type="ECO:0000256" key="5">
    <source>
        <dbReference type="ARBA" id="ARBA00022729"/>
    </source>
</evidence>
<dbReference type="STRING" id="2094558.A0A314Z218"/>
<gene>
    <name evidence="17" type="ORF">Pyn_25066</name>
</gene>
<dbReference type="InterPro" id="IPR001611">
    <property type="entry name" value="Leu-rich_rpt"/>
</dbReference>
<evidence type="ECO:0000256" key="14">
    <source>
        <dbReference type="SAM" id="Phobius"/>
    </source>
</evidence>
<evidence type="ECO:0000256" key="6">
    <source>
        <dbReference type="ARBA" id="ARBA00022737"/>
    </source>
</evidence>
<proteinExistence type="predicted"/>
<keyword evidence="6" id="KW-0677">Repeat</keyword>
<dbReference type="CDD" id="cd14066">
    <property type="entry name" value="STKc_IRAK"/>
    <property type="match status" value="1"/>
</dbReference>
<feature type="domain" description="Protein kinase" evidence="16">
    <location>
        <begin position="520"/>
        <end position="789"/>
    </location>
</feature>
<dbReference type="FunFam" id="1.10.510.10:FF:000480">
    <property type="entry name" value="Pollen receptor-like kinase 1"/>
    <property type="match status" value="1"/>
</dbReference>
<evidence type="ECO:0000259" key="16">
    <source>
        <dbReference type="PROSITE" id="PS50011"/>
    </source>
</evidence>
<dbReference type="InterPro" id="IPR013210">
    <property type="entry name" value="LRR_N_plant-typ"/>
</dbReference>
<dbReference type="InterPro" id="IPR011009">
    <property type="entry name" value="Kinase-like_dom_sf"/>
</dbReference>
<dbReference type="PRINTS" id="PR02054">
    <property type="entry name" value="FAM175PLANT"/>
</dbReference>
<dbReference type="SUPFAM" id="SSF56112">
    <property type="entry name" value="Protein kinase-like (PK-like)"/>
    <property type="match status" value="1"/>
</dbReference>
<dbReference type="FunFam" id="3.80.10.10:FF:000101">
    <property type="entry name" value="LRR receptor-like serine/threonine-protein kinase ERECTA"/>
    <property type="match status" value="1"/>
</dbReference>
<dbReference type="InterPro" id="IPR023241">
    <property type="entry name" value="FAM175_plant"/>
</dbReference>
<evidence type="ECO:0000256" key="2">
    <source>
        <dbReference type="ARBA" id="ARBA00022553"/>
    </source>
</evidence>
<dbReference type="InterPro" id="IPR003591">
    <property type="entry name" value="Leu-rich_rpt_typical-subtyp"/>
</dbReference>
<evidence type="ECO:0000256" key="15">
    <source>
        <dbReference type="SAM" id="SignalP"/>
    </source>
</evidence>
<dbReference type="PROSITE" id="PS50011">
    <property type="entry name" value="PROTEIN_KINASE_DOM"/>
    <property type="match status" value="1"/>
</dbReference>
<keyword evidence="9 14" id="KW-1133">Transmembrane helix</keyword>
<keyword evidence="18" id="KW-1185">Reference proteome</keyword>
<dbReference type="PANTHER" id="PTHR48008:SF2">
    <property type="entry name" value="PROBABLY INACTIVE LEUCINE-RICH REPEAT RECEPTOR-LIKE PROTEIN KINASE IMK2"/>
    <property type="match status" value="1"/>
</dbReference>
<comment type="subcellular location">
    <subcellularLocation>
        <location evidence="1">Membrane</location>
        <topology evidence="1">Single-pass type I membrane protein</topology>
    </subcellularLocation>
</comment>
<keyword evidence="17" id="KW-0418">Kinase</keyword>
<keyword evidence="17" id="KW-0808">Transferase</keyword>
<reference evidence="17 18" key="1">
    <citation type="submission" date="2018-02" db="EMBL/GenBank/DDBJ databases">
        <title>Draft genome of wild Prunus yedoensis var. nudiflora.</title>
        <authorList>
            <person name="Baek S."/>
            <person name="Kim J.-H."/>
            <person name="Choi K."/>
            <person name="Kim G.-B."/>
            <person name="Cho A."/>
            <person name="Jang H."/>
            <person name="Shin C.-H."/>
            <person name="Yu H.-J."/>
            <person name="Mun J.-H."/>
        </authorList>
    </citation>
    <scope>NUCLEOTIDE SEQUENCE [LARGE SCALE GENOMIC DNA]</scope>
    <source>
        <strain evidence="18">cv. Jeju island</strain>
        <tissue evidence="17">Leaf</tissue>
    </source>
</reference>
<keyword evidence="5 15" id="KW-0732">Signal</keyword>
<dbReference type="EMBL" id="PJQY01000362">
    <property type="protein sequence ID" value="PQQ12337.1"/>
    <property type="molecule type" value="Genomic_DNA"/>
</dbReference>
<feature type="region of interest" description="Disordered" evidence="13">
    <location>
        <begin position="472"/>
        <end position="493"/>
    </location>
</feature>
<organism evidence="17 18">
    <name type="scientific">Prunus yedoensis var. nudiflora</name>
    <dbReference type="NCBI Taxonomy" id="2094558"/>
    <lineage>
        <taxon>Eukaryota</taxon>
        <taxon>Viridiplantae</taxon>
        <taxon>Streptophyta</taxon>
        <taxon>Embryophyta</taxon>
        <taxon>Tracheophyta</taxon>
        <taxon>Spermatophyta</taxon>
        <taxon>Magnoliopsida</taxon>
        <taxon>eudicotyledons</taxon>
        <taxon>Gunneridae</taxon>
        <taxon>Pentapetalae</taxon>
        <taxon>rosids</taxon>
        <taxon>fabids</taxon>
        <taxon>Rosales</taxon>
        <taxon>Rosaceae</taxon>
        <taxon>Amygdaloideae</taxon>
        <taxon>Amygdaleae</taxon>
        <taxon>Prunus</taxon>
    </lineage>
</organism>
<name>A0A314Z218_PRUYE</name>
<sequence>MYALLFVQLLALTYQPVLGQQGDSVVVTQSDYQALRAFKRELIDFNGVLRSWNDSGYGACSGGWAGIKCVKGQVIAIQLPWKRLGGRISEKIGQLQALRKLSLHDNVLAGPVPWSLGFLRNLRGVYLFHNRLSGSIPPSIGNCPLLQTLDLSNNSLTGTIPSSLANSTKLFRLNLSFNSLSGTIPSSLTKSPSLTILALQHNNLSGSVPSTWGTGTGNRSYQLAILTLDHNLISGTIPSSLSKLGFLEEISVNNNQITGTIPNELGGLTRLQKLDLSNNAINGSFPSSFSNLSSLVSLNLEGNHLDNHIPEGLDRLQNLSVLNLRKNNFSGHIPASIGNISGIYQVDLSENKFSGEIPASLGSLANLTSFNVSQNNLSGPVPSLLSKMFNSSSFVGNLQLCGYSTSTPCSSPPPQILPSPPTRPLKKKHHHKLSTKDIILIAAGALLAVLLLLCCILLVCLVRKRSASKGKNDKTVKQAAAGSTDKAAPATTGVEYGGETGGKLVHFDGPFVFTADDLLCATAEIMGKSTYGTAYKATLEEGNQVAVKRLREKTTKGQKEFEAEAAALGKIRHPNLLALRAYYLGPKGEKLLVFDYMPNGSLASFLHARGPETIIDWPTRMNIAIGVTRGLSHLHNQENIIHGNLTSSNILLDEQTNAHIADFGLSRLMTAAANTNVIATAGTLGYNAPELSKAKKSTTKTDVYSLGVIILELLTGKSPGEPMNGMDLPQWVASIVKEEWTNEVFDLELMRDVPSIGDVLLNTLKLALHCVDPSPAARPEAQQVLHQLEEIQQPEANVGSAEEGTEVPPPPSTTEASPSLHDPTLLNLPRLRRRSDLRPRQPHRPTLTDDSPNSTSSATLIATITGFFCSGSTHSFYNSSGRVDPVLLRRLVLAQAQAQSPSAHLLGWFSGRRKTHLRPSLREFSVSNALSSNPNLTFPIQNPPEGPSNPNLVPSLFLLFASPITDQTIHTHEYRAYHFRASKHSFEPKSIQIVNIGPAFRAQYENFSPNSPFPNLPFELRVSPMIVDRGEENLDHVRQVNKDQSELDMCSEGLEVGSLSRLMGSEAANYTTGVEDLYEKMLVKIESLTTLVEKSSAKVLEQVSLY</sequence>
<keyword evidence="10 14" id="KW-0472">Membrane</keyword>
<feature type="signal peptide" evidence="15">
    <location>
        <begin position="1"/>
        <end position="19"/>
    </location>
</feature>
<evidence type="ECO:0000256" key="3">
    <source>
        <dbReference type="ARBA" id="ARBA00022614"/>
    </source>
</evidence>
<evidence type="ECO:0000313" key="17">
    <source>
        <dbReference type="EMBL" id="PQQ12337.1"/>
    </source>
</evidence>
<dbReference type="PRINTS" id="PR02051">
    <property type="entry name" value="PROTEINF175"/>
</dbReference>
<keyword evidence="2" id="KW-0597">Phosphoprotein</keyword>
<dbReference type="OrthoDB" id="1890790at2759"/>
<evidence type="ECO:0000256" key="9">
    <source>
        <dbReference type="ARBA" id="ARBA00022989"/>
    </source>
</evidence>
<dbReference type="InterPro" id="IPR023238">
    <property type="entry name" value="FAM175"/>
</dbReference>
<feature type="compositionally biased region" description="Low complexity" evidence="13">
    <location>
        <begin position="813"/>
        <end position="829"/>
    </location>
</feature>
<keyword evidence="7" id="KW-0547">Nucleotide-binding</keyword>
<evidence type="ECO:0000256" key="11">
    <source>
        <dbReference type="ARBA" id="ARBA00023170"/>
    </source>
</evidence>
<evidence type="ECO:0000256" key="10">
    <source>
        <dbReference type="ARBA" id="ARBA00023136"/>
    </source>
</evidence>
<dbReference type="Gene3D" id="1.10.510.10">
    <property type="entry name" value="Transferase(Phosphotransferase) domain 1"/>
    <property type="match status" value="1"/>
</dbReference>
<dbReference type="Gene3D" id="3.30.200.20">
    <property type="entry name" value="Phosphorylase Kinase, domain 1"/>
    <property type="match status" value="1"/>
</dbReference>
<dbReference type="Gene3D" id="3.80.10.10">
    <property type="entry name" value="Ribonuclease Inhibitor"/>
    <property type="match status" value="3"/>
</dbReference>
<evidence type="ECO:0000256" key="1">
    <source>
        <dbReference type="ARBA" id="ARBA00004479"/>
    </source>
</evidence>
<dbReference type="Proteomes" id="UP000250321">
    <property type="component" value="Unassembled WGS sequence"/>
</dbReference>
<dbReference type="InterPro" id="IPR001245">
    <property type="entry name" value="Ser-Thr/Tyr_kinase_cat_dom"/>
</dbReference>
<keyword evidence="11 17" id="KW-0675">Receptor</keyword>
<dbReference type="FunFam" id="3.30.200.20:FF:000486">
    <property type="entry name" value="Leucine-rich repeat receptor-like protein kinase"/>
    <property type="match status" value="1"/>
</dbReference>
<dbReference type="InterPro" id="IPR052451">
    <property type="entry name" value="Ser/Thr_kinase-like"/>
</dbReference>
<keyword evidence="3" id="KW-0433">Leucine-rich repeat</keyword>
<evidence type="ECO:0000256" key="13">
    <source>
        <dbReference type="SAM" id="MobiDB-lite"/>
    </source>
</evidence>
<keyword evidence="8" id="KW-0067">ATP-binding</keyword>
<comment type="caution">
    <text evidence="17">The sequence shown here is derived from an EMBL/GenBank/DDBJ whole genome shotgun (WGS) entry which is preliminary data.</text>
</comment>
<evidence type="ECO:0000256" key="12">
    <source>
        <dbReference type="ARBA" id="ARBA00023180"/>
    </source>
</evidence>
<dbReference type="PANTHER" id="PTHR48008">
    <property type="entry name" value="LEUCINE-RICH REPEAT RECEPTOR-LIKE PROTEIN KINASE IMK3-RELATED"/>
    <property type="match status" value="1"/>
</dbReference>
<dbReference type="SUPFAM" id="SSF52058">
    <property type="entry name" value="L domain-like"/>
    <property type="match status" value="1"/>
</dbReference>
<protein>
    <submittedName>
        <fullName evidence="17">Putative inactive leucine-rich repeat receptor-like protein kinase IMK2 isoform X2</fullName>
    </submittedName>
</protein>
<evidence type="ECO:0000256" key="8">
    <source>
        <dbReference type="ARBA" id="ARBA00022840"/>
    </source>
</evidence>
<evidence type="ECO:0000256" key="7">
    <source>
        <dbReference type="ARBA" id="ARBA00022741"/>
    </source>
</evidence>
<dbReference type="GO" id="GO:0005524">
    <property type="term" value="F:ATP binding"/>
    <property type="evidence" value="ECO:0007669"/>
    <property type="project" value="UniProtKB-KW"/>
</dbReference>
<dbReference type="FunFam" id="3.80.10.10:FF:000095">
    <property type="entry name" value="LRR receptor-like serine/threonine-protein kinase GSO1"/>
    <property type="match status" value="1"/>
</dbReference>
<accession>A0A314Z218</accession>